<accession>A0ABP9WFV0</accession>
<evidence type="ECO:0000313" key="1">
    <source>
        <dbReference type="EMBL" id="GAA5518687.1"/>
    </source>
</evidence>
<sequence length="232" mass="24260">MRTVVITLLAITLAIGGWLWWRGDTVATAPEVRAIEAAPLPVVTGDFDQVATDCREDVPWESVHARPWQALSQRFAGTVDVCVELYRDVAGSSAQADAYVALVTSAWSTAERSDYWWPWDGRDDAPGVVDLSVAFAGARGDGASLASNPATGACTTTLPATSVALGEALTAPPLVMVGSCDESVGLGPASGESASWSVPRPEEWDLVVMSFLFEADPGAIPTIELAVTGAPA</sequence>
<organism evidence="1 2">
    <name type="scientific">Demequina sediminis</name>
    <dbReference type="NCBI Taxonomy" id="1930058"/>
    <lineage>
        <taxon>Bacteria</taxon>
        <taxon>Bacillati</taxon>
        <taxon>Actinomycetota</taxon>
        <taxon>Actinomycetes</taxon>
        <taxon>Micrococcales</taxon>
        <taxon>Demequinaceae</taxon>
        <taxon>Demequina</taxon>
    </lineage>
</organism>
<reference evidence="1 2" key="1">
    <citation type="submission" date="2024-02" db="EMBL/GenBank/DDBJ databases">
        <title>Lysinimicrobium sediminis NBRC 112286.</title>
        <authorList>
            <person name="Ichikawa N."/>
            <person name="Katano-Makiyama Y."/>
            <person name="Hidaka K."/>
        </authorList>
    </citation>
    <scope>NUCLEOTIDE SEQUENCE [LARGE SCALE GENOMIC DNA]</scope>
    <source>
        <strain evidence="1 2">NBRC 112286</strain>
    </source>
</reference>
<proteinExistence type="predicted"/>
<dbReference type="EMBL" id="BAABRR010000005">
    <property type="protein sequence ID" value="GAA5518687.1"/>
    <property type="molecule type" value="Genomic_DNA"/>
</dbReference>
<dbReference type="RefSeq" id="WP_345379021.1">
    <property type="nucleotide sequence ID" value="NZ_BAABRR010000005.1"/>
</dbReference>
<dbReference type="Proteomes" id="UP001426770">
    <property type="component" value="Unassembled WGS sequence"/>
</dbReference>
<comment type="caution">
    <text evidence="1">The sequence shown here is derived from an EMBL/GenBank/DDBJ whole genome shotgun (WGS) entry which is preliminary data.</text>
</comment>
<protein>
    <submittedName>
        <fullName evidence="1">Uncharacterized protein</fullName>
    </submittedName>
</protein>
<keyword evidence="2" id="KW-1185">Reference proteome</keyword>
<evidence type="ECO:0000313" key="2">
    <source>
        <dbReference type="Proteomes" id="UP001426770"/>
    </source>
</evidence>
<name>A0ABP9WFV0_9MICO</name>
<gene>
    <name evidence="1" type="ORF">Lsed01_01120</name>
</gene>